<feature type="region of interest" description="Disordered" evidence="1">
    <location>
        <begin position="104"/>
        <end position="123"/>
    </location>
</feature>
<evidence type="ECO:0000313" key="2">
    <source>
        <dbReference type="EMBL" id="KIJ35925.1"/>
    </source>
</evidence>
<name>A0A0C9VEE7_SPHS4</name>
<dbReference type="Proteomes" id="UP000054279">
    <property type="component" value="Unassembled WGS sequence"/>
</dbReference>
<protein>
    <submittedName>
        <fullName evidence="2">Uncharacterized protein</fullName>
    </submittedName>
</protein>
<dbReference type="HOGENOM" id="CLU_2016657_0_0_1"/>
<dbReference type="EMBL" id="KN837183">
    <property type="protein sequence ID" value="KIJ35925.1"/>
    <property type="molecule type" value="Genomic_DNA"/>
</dbReference>
<reference evidence="2 3" key="1">
    <citation type="submission" date="2014-06" db="EMBL/GenBank/DDBJ databases">
        <title>Evolutionary Origins and Diversification of the Mycorrhizal Mutualists.</title>
        <authorList>
            <consortium name="DOE Joint Genome Institute"/>
            <consortium name="Mycorrhizal Genomics Consortium"/>
            <person name="Kohler A."/>
            <person name="Kuo A."/>
            <person name="Nagy L.G."/>
            <person name="Floudas D."/>
            <person name="Copeland A."/>
            <person name="Barry K.W."/>
            <person name="Cichocki N."/>
            <person name="Veneault-Fourrey C."/>
            <person name="LaButti K."/>
            <person name="Lindquist E.A."/>
            <person name="Lipzen A."/>
            <person name="Lundell T."/>
            <person name="Morin E."/>
            <person name="Murat C."/>
            <person name="Riley R."/>
            <person name="Ohm R."/>
            <person name="Sun H."/>
            <person name="Tunlid A."/>
            <person name="Henrissat B."/>
            <person name="Grigoriev I.V."/>
            <person name="Hibbett D.S."/>
            <person name="Martin F."/>
        </authorList>
    </citation>
    <scope>NUCLEOTIDE SEQUENCE [LARGE SCALE GENOMIC DNA]</scope>
    <source>
        <strain evidence="2 3">SS14</strain>
    </source>
</reference>
<evidence type="ECO:0000256" key="1">
    <source>
        <dbReference type="SAM" id="MobiDB-lite"/>
    </source>
</evidence>
<evidence type="ECO:0000313" key="3">
    <source>
        <dbReference type="Proteomes" id="UP000054279"/>
    </source>
</evidence>
<gene>
    <name evidence="2" type="ORF">M422DRAFT_261674</name>
</gene>
<sequence>MAHLIEAISVDMVDVDVVDIGLITLVDSHPTRPPAAIHMAIVNVTKDDGDQLIYSNYNPGLSNIINTLLTAFQTVAPDSTPATTPPSCTAIARPGPSTLAISSEENTEDINMDNHSVVDDTSV</sequence>
<accession>A0A0C9VEE7</accession>
<dbReference type="AlphaFoldDB" id="A0A0C9VEE7"/>
<proteinExistence type="predicted"/>
<organism evidence="2 3">
    <name type="scientific">Sphaerobolus stellatus (strain SS14)</name>
    <dbReference type="NCBI Taxonomy" id="990650"/>
    <lineage>
        <taxon>Eukaryota</taxon>
        <taxon>Fungi</taxon>
        <taxon>Dikarya</taxon>
        <taxon>Basidiomycota</taxon>
        <taxon>Agaricomycotina</taxon>
        <taxon>Agaricomycetes</taxon>
        <taxon>Phallomycetidae</taxon>
        <taxon>Geastrales</taxon>
        <taxon>Sphaerobolaceae</taxon>
        <taxon>Sphaerobolus</taxon>
    </lineage>
</organism>
<keyword evidence="3" id="KW-1185">Reference proteome</keyword>